<dbReference type="RefSeq" id="XP_040766512.1">
    <property type="nucleotide sequence ID" value="XM_040902896.1"/>
</dbReference>
<name>A0A165FCR7_9APHY</name>
<dbReference type="InParanoid" id="A0A165FCR7"/>
<keyword evidence="3" id="KW-1185">Reference proteome</keyword>
<protein>
    <submittedName>
        <fullName evidence="2">Uncharacterized protein</fullName>
    </submittedName>
</protein>
<reference evidence="2 3" key="1">
    <citation type="journal article" date="2016" name="Mol. Biol. Evol.">
        <title>Comparative Genomics of Early-Diverging Mushroom-Forming Fungi Provides Insights into the Origins of Lignocellulose Decay Capabilities.</title>
        <authorList>
            <person name="Nagy L.G."/>
            <person name="Riley R."/>
            <person name="Tritt A."/>
            <person name="Adam C."/>
            <person name="Daum C."/>
            <person name="Floudas D."/>
            <person name="Sun H."/>
            <person name="Yadav J.S."/>
            <person name="Pangilinan J."/>
            <person name="Larsson K.H."/>
            <person name="Matsuura K."/>
            <person name="Barry K."/>
            <person name="Labutti K."/>
            <person name="Kuo R."/>
            <person name="Ohm R.A."/>
            <person name="Bhattacharya S.S."/>
            <person name="Shirouzu T."/>
            <person name="Yoshinaga Y."/>
            <person name="Martin F.M."/>
            <person name="Grigoriev I.V."/>
            <person name="Hibbett D.S."/>
        </authorList>
    </citation>
    <scope>NUCLEOTIDE SEQUENCE [LARGE SCALE GENOMIC DNA]</scope>
    <source>
        <strain evidence="2 3">93-53</strain>
    </source>
</reference>
<feature type="transmembrane region" description="Helical" evidence="1">
    <location>
        <begin position="12"/>
        <end position="32"/>
    </location>
</feature>
<keyword evidence="1" id="KW-1133">Transmembrane helix</keyword>
<sequence length="202" mass="22283">MQQEVTPPRDRTTHAAAATLVLFISIASRYWLVASCLHMVGGVADLCSMYGTVHLEMYERRRVWTALALDNAGPTNLTRFHVHHPCKTLCVSFSPIASYASPDIRISLRIFLAFAHSSFVALRHVRSGRLALARSGLAGSRTGLGCPCQPGRAGVLPRYVRWCDEISVFCVFTRLLVIFPRRTDMLGSCCDHVPTSPLVVPS</sequence>
<dbReference type="GeneID" id="63819927"/>
<accession>A0A165FCR7</accession>
<dbReference type="AlphaFoldDB" id="A0A165FCR7"/>
<keyword evidence="1" id="KW-0812">Transmembrane</keyword>
<keyword evidence="1" id="KW-0472">Membrane</keyword>
<evidence type="ECO:0000313" key="2">
    <source>
        <dbReference type="EMBL" id="KZT08772.1"/>
    </source>
</evidence>
<evidence type="ECO:0000256" key="1">
    <source>
        <dbReference type="SAM" id="Phobius"/>
    </source>
</evidence>
<proteinExistence type="predicted"/>
<gene>
    <name evidence="2" type="ORF">LAESUDRAFT_54990</name>
</gene>
<evidence type="ECO:0000313" key="3">
    <source>
        <dbReference type="Proteomes" id="UP000076871"/>
    </source>
</evidence>
<dbReference type="Proteomes" id="UP000076871">
    <property type="component" value="Unassembled WGS sequence"/>
</dbReference>
<organism evidence="2 3">
    <name type="scientific">Laetiporus sulphureus 93-53</name>
    <dbReference type="NCBI Taxonomy" id="1314785"/>
    <lineage>
        <taxon>Eukaryota</taxon>
        <taxon>Fungi</taxon>
        <taxon>Dikarya</taxon>
        <taxon>Basidiomycota</taxon>
        <taxon>Agaricomycotina</taxon>
        <taxon>Agaricomycetes</taxon>
        <taxon>Polyporales</taxon>
        <taxon>Laetiporus</taxon>
    </lineage>
</organism>
<dbReference type="EMBL" id="KV427614">
    <property type="protein sequence ID" value="KZT08772.1"/>
    <property type="molecule type" value="Genomic_DNA"/>
</dbReference>